<dbReference type="EMBL" id="CP066681">
    <property type="protein sequence ID" value="QQG36717.1"/>
    <property type="molecule type" value="Genomic_DNA"/>
</dbReference>
<protein>
    <submittedName>
        <fullName evidence="1">AlpA family transcriptional regulator</fullName>
    </submittedName>
</protein>
<dbReference type="Proteomes" id="UP000595362">
    <property type="component" value="Chromosome"/>
</dbReference>
<dbReference type="Pfam" id="PF05930">
    <property type="entry name" value="Phage_AlpA"/>
    <property type="match status" value="1"/>
</dbReference>
<dbReference type="AlphaFoldDB" id="A0A7T5R3B4"/>
<name>A0A7T5R3B4_9BACT</name>
<gene>
    <name evidence="1" type="ORF">HYS17_02780</name>
</gene>
<dbReference type="InterPro" id="IPR052931">
    <property type="entry name" value="Prophage_regulatory_activator"/>
</dbReference>
<organism evidence="1 2">
    <name type="scientific">Micavibrio aeruginosavorus</name>
    <dbReference type="NCBI Taxonomy" id="349221"/>
    <lineage>
        <taxon>Bacteria</taxon>
        <taxon>Pseudomonadati</taxon>
        <taxon>Bdellovibrionota</taxon>
        <taxon>Bdellovibrionia</taxon>
        <taxon>Bdellovibrionales</taxon>
        <taxon>Pseudobdellovibrionaceae</taxon>
        <taxon>Micavibrio</taxon>
    </lineage>
</organism>
<reference evidence="1 2" key="1">
    <citation type="submission" date="2020-07" db="EMBL/GenBank/DDBJ databases">
        <title>Huge and variable diversity of episymbiotic CPR bacteria and DPANN archaea in groundwater ecosystems.</title>
        <authorList>
            <person name="He C.Y."/>
            <person name="Keren R."/>
            <person name="Whittaker M."/>
            <person name="Farag I.F."/>
            <person name="Doudna J."/>
            <person name="Cate J.H.D."/>
            <person name="Banfield J.F."/>
        </authorList>
    </citation>
    <scope>NUCLEOTIDE SEQUENCE [LARGE SCALE GENOMIC DNA]</scope>
    <source>
        <strain evidence="1">NC_groundwater_70_Ag_B-0.1um_54_66</strain>
    </source>
</reference>
<sequence>MESHNTILRLPQVITKTGISRSSIYDWMQKGTFPKAIKLGCRSVGWIEQEIDDWIAKHMKNR</sequence>
<dbReference type="InterPro" id="IPR010260">
    <property type="entry name" value="AlpA"/>
</dbReference>
<proteinExistence type="predicted"/>
<dbReference type="PANTHER" id="PTHR36154">
    <property type="entry name" value="DNA-BINDING TRANSCRIPTIONAL ACTIVATOR ALPA"/>
    <property type="match status" value="1"/>
</dbReference>
<dbReference type="Gene3D" id="1.10.238.160">
    <property type="match status" value="1"/>
</dbReference>
<dbReference type="PANTHER" id="PTHR36154:SF1">
    <property type="entry name" value="DNA-BINDING TRANSCRIPTIONAL ACTIVATOR ALPA"/>
    <property type="match status" value="1"/>
</dbReference>
<accession>A0A7T5R3B4</accession>
<evidence type="ECO:0000313" key="2">
    <source>
        <dbReference type="Proteomes" id="UP000595362"/>
    </source>
</evidence>
<evidence type="ECO:0000313" key="1">
    <source>
        <dbReference type="EMBL" id="QQG36717.1"/>
    </source>
</evidence>